<evidence type="ECO:0000313" key="2">
    <source>
        <dbReference type="Proteomes" id="UP000283269"/>
    </source>
</evidence>
<dbReference type="AlphaFoldDB" id="A0A409X521"/>
<dbReference type="InParanoid" id="A0A409X521"/>
<sequence>MPYSYSTPASNEALAVYLEVAPTNYMALQVEPATDTEISEDVGTLSRTHMSLVAAMEFPTIVGLKCTPLSSESTLDTENLQPHISDESPYSVIAMDAATTDSQCSLHEVTGRPNAAKWFLLCAGVFTSRSCSNCQQCTIEKRLVVNIQAEQDRWDYARAYYDKVYKPNHVFCPVNLKAAAKEGYVAPLSPCTVILCPWKYAVDLHVEAFLEYKRAQERALGTEVRWMPENSKPSAAATRIKKKLDRVKDKKKFLIEPESDEELLDTPPPNPNVFTNLFKYEDIFNEATMKMAIEEKYRDKVVNDESEEYISDLTPPASIVHSDYFIRNLKRKPKADLCINDNMPQHPAPFPNIWGPGP</sequence>
<dbReference type="EMBL" id="NHYD01002612">
    <property type="protein sequence ID" value="PPQ85866.1"/>
    <property type="molecule type" value="Genomic_DNA"/>
</dbReference>
<keyword evidence="2" id="KW-1185">Reference proteome</keyword>
<evidence type="ECO:0000313" key="1">
    <source>
        <dbReference type="EMBL" id="PPQ85866.1"/>
    </source>
</evidence>
<proteinExistence type="predicted"/>
<reference evidence="1 2" key="1">
    <citation type="journal article" date="2018" name="Evol. Lett.">
        <title>Horizontal gene cluster transfer increased hallucinogenic mushroom diversity.</title>
        <authorList>
            <person name="Reynolds H.T."/>
            <person name="Vijayakumar V."/>
            <person name="Gluck-Thaler E."/>
            <person name="Korotkin H.B."/>
            <person name="Matheny P.B."/>
            <person name="Slot J.C."/>
        </authorList>
    </citation>
    <scope>NUCLEOTIDE SEQUENCE [LARGE SCALE GENOMIC DNA]</scope>
    <source>
        <strain evidence="1 2">2631</strain>
    </source>
</reference>
<protein>
    <submittedName>
        <fullName evidence="1">Uncharacterized protein</fullName>
    </submittedName>
</protein>
<name>A0A409X521_PSICY</name>
<comment type="caution">
    <text evidence="1">The sequence shown here is derived from an EMBL/GenBank/DDBJ whole genome shotgun (WGS) entry which is preliminary data.</text>
</comment>
<accession>A0A409X521</accession>
<dbReference type="Proteomes" id="UP000283269">
    <property type="component" value="Unassembled WGS sequence"/>
</dbReference>
<organism evidence="1 2">
    <name type="scientific">Psilocybe cyanescens</name>
    <dbReference type="NCBI Taxonomy" id="93625"/>
    <lineage>
        <taxon>Eukaryota</taxon>
        <taxon>Fungi</taxon>
        <taxon>Dikarya</taxon>
        <taxon>Basidiomycota</taxon>
        <taxon>Agaricomycotina</taxon>
        <taxon>Agaricomycetes</taxon>
        <taxon>Agaricomycetidae</taxon>
        <taxon>Agaricales</taxon>
        <taxon>Agaricineae</taxon>
        <taxon>Strophariaceae</taxon>
        <taxon>Psilocybe</taxon>
    </lineage>
</organism>
<gene>
    <name evidence="1" type="ORF">CVT25_015460</name>
</gene>